<comment type="caution">
    <text evidence="1">The sequence shown here is derived from an EMBL/GenBank/DDBJ whole genome shotgun (WGS) entry which is preliminary data.</text>
</comment>
<reference evidence="1" key="1">
    <citation type="submission" date="2022-11" db="EMBL/GenBank/DDBJ databases">
        <authorList>
            <person name="Morgan W.R."/>
            <person name="Tartar A."/>
        </authorList>
    </citation>
    <scope>NUCLEOTIDE SEQUENCE</scope>
    <source>
        <strain evidence="1">ARSEF 373</strain>
    </source>
</reference>
<reference evidence="1" key="2">
    <citation type="journal article" date="2023" name="Microbiol Resour">
        <title>Decontamination and Annotation of the Draft Genome Sequence of the Oomycete Lagenidium giganteum ARSEF 373.</title>
        <authorList>
            <person name="Morgan W.R."/>
            <person name="Tartar A."/>
        </authorList>
    </citation>
    <scope>NUCLEOTIDE SEQUENCE</scope>
    <source>
        <strain evidence="1">ARSEF 373</strain>
    </source>
</reference>
<evidence type="ECO:0000313" key="1">
    <source>
        <dbReference type="EMBL" id="DBA04269.1"/>
    </source>
</evidence>
<protein>
    <submittedName>
        <fullName evidence="1">Uncharacterized protein</fullName>
    </submittedName>
</protein>
<evidence type="ECO:0000313" key="2">
    <source>
        <dbReference type="Proteomes" id="UP001146120"/>
    </source>
</evidence>
<organism evidence="1 2">
    <name type="scientific">Lagenidium giganteum</name>
    <dbReference type="NCBI Taxonomy" id="4803"/>
    <lineage>
        <taxon>Eukaryota</taxon>
        <taxon>Sar</taxon>
        <taxon>Stramenopiles</taxon>
        <taxon>Oomycota</taxon>
        <taxon>Peronosporomycetes</taxon>
        <taxon>Pythiales</taxon>
        <taxon>Pythiaceae</taxon>
    </lineage>
</organism>
<name>A0AAV2ZE93_9STRA</name>
<gene>
    <name evidence="1" type="ORF">N0F65_009504</name>
</gene>
<dbReference type="EMBL" id="DAKRPA010000010">
    <property type="protein sequence ID" value="DBA04269.1"/>
    <property type="molecule type" value="Genomic_DNA"/>
</dbReference>
<dbReference type="Proteomes" id="UP001146120">
    <property type="component" value="Unassembled WGS sequence"/>
</dbReference>
<accession>A0AAV2ZE93</accession>
<sequence length="12" mass="1208">MVTGSRAGTTLD</sequence>
<keyword evidence="2" id="KW-1185">Reference proteome</keyword>
<proteinExistence type="predicted"/>